<feature type="region of interest" description="Disordered" evidence="9">
    <location>
        <begin position="1"/>
        <end position="81"/>
    </location>
</feature>
<comment type="caution">
    <text evidence="12">The sequence shown here is derived from an EMBL/GenBank/DDBJ whole genome shotgun (WGS) entry which is preliminary data.</text>
</comment>
<keyword evidence="3 10" id="KW-0812">Transmembrane</keyword>
<evidence type="ECO:0000313" key="12">
    <source>
        <dbReference type="EMBL" id="PGH14866.1"/>
    </source>
</evidence>
<comment type="function">
    <text evidence="6">Efflux pump; part of the gene cluster that mediates the biosynthesis of dothistromin (DOTH), a polyketide toxin very similar in structure to the aflatoxin precursor, versicolorin B. One function of dotC may be to transport early-stage dothistromin biosynthetic intermediates from the cytoplasm into vacuoles, thereby affecting the rate of dothistromin production.</text>
</comment>
<dbReference type="AlphaFoldDB" id="A0A2B7Y066"/>
<evidence type="ECO:0000256" key="3">
    <source>
        <dbReference type="ARBA" id="ARBA00022692"/>
    </source>
</evidence>
<dbReference type="InterPro" id="IPR036259">
    <property type="entry name" value="MFS_trans_sf"/>
</dbReference>
<dbReference type="OrthoDB" id="10021397at2759"/>
<feature type="transmembrane region" description="Helical" evidence="10">
    <location>
        <begin position="126"/>
        <end position="145"/>
    </location>
</feature>
<feature type="compositionally biased region" description="Basic and acidic residues" evidence="9">
    <location>
        <begin position="28"/>
        <end position="49"/>
    </location>
</feature>
<protein>
    <recommendedName>
        <fullName evidence="7">Efflux pump dotC</fullName>
    </recommendedName>
    <alternativeName>
        <fullName evidence="8">Dothistromin biosynthesis protein C</fullName>
    </alternativeName>
</protein>
<feature type="transmembrane region" description="Helical" evidence="10">
    <location>
        <begin position="90"/>
        <end position="114"/>
    </location>
</feature>
<dbReference type="FunFam" id="1.20.1720.10:FF:000014">
    <property type="entry name" value="MFS drug transporter, putative"/>
    <property type="match status" value="1"/>
</dbReference>
<evidence type="ECO:0000256" key="4">
    <source>
        <dbReference type="ARBA" id="ARBA00022989"/>
    </source>
</evidence>
<feature type="transmembrane region" description="Helical" evidence="10">
    <location>
        <begin position="352"/>
        <end position="376"/>
    </location>
</feature>
<evidence type="ECO:0000256" key="1">
    <source>
        <dbReference type="ARBA" id="ARBA00004128"/>
    </source>
</evidence>
<organism evidence="12 13">
    <name type="scientific">Helicocarpus griseus UAMH5409</name>
    <dbReference type="NCBI Taxonomy" id="1447875"/>
    <lineage>
        <taxon>Eukaryota</taxon>
        <taxon>Fungi</taxon>
        <taxon>Dikarya</taxon>
        <taxon>Ascomycota</taxon>
        <taxon>Pezizomycotina</taxon>
        <taxon>Eurotiomycetes</taxon>
        <taxon>Eurotiomycetidae</taxon>
        <taxon>Onygenales</taxon>
        <taxon>Ajellomycetaceae</taxon>
        <taxon>Helicocarpus</taxon>
    </lineage>
</organism>
<accession>A0A2B7Y066</accession>
<feature type="transmembrane region" description="Helical" evidence="10">
    <location>
        <begin position="306"/>
        <end position="331"/>
    </location>
</feature>
<proteinExistence type="inferred from homology"/>
<dbReference type="Gene3D" id="1.20.1720.10">
    <property type="entry name" value="Multidrug resistance protein D"/>
    <property type="match status" value="1"/>
</dbReference>
<feature type="transmembrane region" description="Helical" evidence="10">
    <location>
        <begin position="388"/>
        <end position="408"/>
    </location>
</feature>
<feature type="transmembrane region" description="Helical" evidence="10">
    <location>
        <begin position="214"/>
        <end position="236"/>
    </location>
</feature>
<evidence type="ECO:0000313" key="13">
    <source>
        <dbReference type="Proteomes" id="UP000223968"/>
    </source>
</evidence>
<feature type="transmembrane region" description="Helical" evidence="10">
    <location>
        <begin position="242"/>
        <end position="265"/>
    </location>
</feature>
<name>A0A2B7Y066_9EURO</name>
<dbReference type="GO" id="GO:0005886">
    <property type="term" value="C:plasma membrane"/>
    <property type="evidence" value="ECO:0007669"/>
    <property type="project" value="TreeGrafter"/>
</dbReference>
<dbReference type="EMBL" id="PDNB01000030">
    <property type="protein sequence ID" value="PGH14866.1"/>
    <property type="molecule type" value="Genomic_DNA"/>
</dbReference>
<evidence type="ECO:0000256" key="2">
    <source>
        <dbReference type="ARBA" id="ARBA00007520"/>
    </source>
</evidence>
<dbReference type="PANTHER" id="PTHR23501:SF102">
    <property type="entry name" value="DRUG TRANSPORTER, PUTATIVE (AFU_ORTHOLOGUE AFUA_3G08530)-RELATED"/>
    <property type="match status" value="1"/>
</dbReference>
<evidence type="ECO:0000256" key="6">
    <source>
        <dbReference type="ARBA" id="ARBA00057269"/>
    </source>
</evidence>
<feature type="transmembrane region" description="Helical" evidence="10">
    <location>
        <begin position="415"/>
        <end position="434"/>
    </location>
</feature>
<keyword evidence="13" id="KW-1185">Reference proteome</keyword>
<dbReference type="PROSITE" id="PS50850">
    <property type="entry name" value="MFS"/>
    <property type="match status" value="1"/>
</dbReference>
<dbReference type="Gene3D" id="1.20.1250.20">
    <property type="entry name" value="MFS general substrate transporter like domains"/>
    <property type="match status" value="1"/>
</dbReference>
<comment type="similarity">
    <text evidence="2">Belongs to the major facilitator superfamily. TCR/Tet family.</text>
</comment>
<dbReference type="InterPro" id="IPR020846">
    <property type="entry name" value="MFS_dom"/>
</dbReference>
<dbReference type="SUPFAM" id="SSF103473">
    <property type="entry name" value="MFS general substrate transporter"/>
    <property type="match status" value="2"/>
</dbReference>
<feature type="compositionally biased region" description="Low complexity" evidence="9">
    <location>
        <begin position="594"/>
        <end position="604"/>
    </location>
</feature>
<keyword evidence="5 10" id="KW-0472">Membrane</keyword>
<evidence type="ECO:0000259" key="11">
    <source>
        <dbReference type="PROSITE" id="PS50850"/>
    </source>
</evidence>
<reference evidence="12 13" key="1">
    <citation type="submission" date="2017-10" db="EMBL/GenBank/DDBJ databases">
        <title>Comparative genomics in systemic dimorphic fungi from Ajellomycetaceae.</title>
        <authorList>
            <person name="Munoz J.F."/>
            <person name="Mcewen J.G."/>
            <person name="Clay O.K."/>
            <person name="Cuomo C.A."/>
        </authorList>
    </citation>
    <scope>NUCLEOTIDE SEQUENCE [LARGE SCALE GENOMIC DNA]</scope>
    <source>
        <strain evidence="12 13">UAMH5409</strain>
    </source>
</reference>
<feature type="compositionally biased region" description="Polar residues" evidence="9">
    <location>
        <begin position="12"/>
        <end position="26"/>
    </location>
</feature>
<feature type="transmembrane region" description="Helical" evidence="10">
    <location>
        <begin position="157"/>
        <end position="178"/>
    </location>
</feature>
<feature type="transmembrane region" description="Helical" evidence="10">
    <location>
        <begin position="559"/>
        <end position="577"/>
    </location>
</feature>
<feature type="region of interest" description="Disordered" evidence="9">
    <location>
        <begin position="587"/>
        <end position="634"/>
    </location>
</feature>
<feature type="transmembrane region" description="Helical" evidence="10">
    <location>
        <begin position="277"/>
        <end position="300"/>
    </location>
</feature>
<feature type="transmembrane region" description="Helical" evidence="10">
    <location>
        <begin position="190"/>
        <end position="207"/>
    </location>
</feature>
<comment type="subcellular location">
    <subcellularLocation>
        <location evidence="1">Vacuole membrane</location>
        <topology evidence="1">Multi-pass membrane protein</topology>
    </subcellularLocation>
</comment>
<feature type="compositionally biased region" description="Basic and acidic residues" evidence="9">
    <location>
        <begin position="605"/>
        <end position="620"/>
    </location>
</feature>
<dbReference type="FunFam" id="1.20.1250.20:FF:000196">
    <property type="entry name" value="MFS toxin efflux pump (AflT)"/>
    <property type="match status" value="1"/>
</dbReference>
<evidence type="ECO:0000256" key="7">
    <source>
        <dbReference type="ARBA" id="ARBA00069956"/>
    </source>
</evidence>
<dbReference type="PANTHER" id="PTHR23501">
    <property type="entry name" value="MAJOR FACILITATOR SUPERFAMILY"/>
    <property type="match status" value="1"/>
</dbReference>
<gene>
    <name evidence="12" type="ORF">AJ79_02728</name>
</gene>
<evidence type="ECO:0000256" key="9">
    <source>
        <dbReference type="SAM" id="MobiDB-lite"/>
    </source>
</evidence>
<feature type="domain" description="Major facilitator superfamily (MFS) profile" evidence="11">
    <location>
        <begin position="91"/>
        <end position="582"/>
    </location>
</feature>
<evidence type="ECO:0000256" key="10">
    <source>
        <dbReference type="SAM" id="Phobius"/>
    </source>
</evidence>
<dbReference type="CDD" id="cd17502">
    <property type="entry name" value="MFS_Azr1_MDR_like"/>
    <property type="match status" value="1"/>
</dbReference>
<evidence type="ECO:0000256" key="5">
    <source>
        <dbReference type="ARBA" id="ARBA00023136"/>
    </source>
</evidence>
<dbReference type="Proteomes" id="UP000223968">
    <property type="component" value="Unassembled WGS sequence"/>
</dbReference>
<dbReference type="InterPro" id="IPR011701">
    <property type="entry name" value="MFS"/>
</dbReference>
<evidence type="ECO:0000256" key="8">
    <source>
        <dbReference type="ARBA" id="ARBA00083178"/>
    </source>
</evidence>
<sequence>MRSPENHIADSSAPTPASQGPVTNDEANCEKPEGAHDPNLHNGSERQGHSDTGSETLSSPTAEENDQAEAAAGDNRPAQSEKMSRKQINAVMLALCIALFLAALDMSIIATALPTIASQFNASESGYSWMASSYLLGNAAVIPLWGKLSDIWGRKPIILLANFLFLVSSLMCALAPNIPTLIAGRSIQGVAGGGIIVLGQISVGDLFSQRERPLYYAMFGMTWAIAGSIGPVIGGLFTEKVTWRWCFYINLPFGGFSFATLLIWLKIETPKTPLVAGLRTIDWLGTIVIIGGTLMFLFGLEFGGITFPWASATVICLIIFGVVTLGLFVLIERKIAKYPVLSMALFSDRSNTFTLLVNWSHASIYIAGTFFLPLYFQTVLGASPIMSGVYILPQVVSLSVVSFVIGFITRKTGIYVEFIQLGMLVVTIGSGLYIDFKPYTSWPRLIIYQIIAGIGVGPNFQSPLIALQSRIPQSEVSTATTTHGFIRQLSTASSIVLGGVVYQNVLKQFAPKLFSVLGPELAGEFLSNIKGSQADKLDLLTEPQREIVLGIYNVAFSRLWIFYTAVGGAGLVFSLFIRKKELSRDHEVTKTGLEAQENARQARLAAERERKEQKQRERGDNGNGNGNAMRKETV</sequence>
<dbReference type="GO" id="GO:0022857">
    <property type="term" value="F:transmembrane transporter activity"/>
    <property type="evidence" value="ECO:0007669"/>
    <property type="project" value="InterPro"/>
</dbReference>
<dbReference type="PRINTS" id="PR01036">
    <property type="entry name" value="TCRTETB"/>
</dbReference>
<feature type="compositionally biased region" description="Polar residues" evidence="9">
    <location>
        <begin position="50"/>
        <end position="62"/>
    </location>
</feature>
<keyword evidence="4 10" id="KW-1133">Transmembrane helix</keyword>
<dbReference type="GO" id="GO:0005774">
    <property type="term" value="C:vacuolar membrane"/>
    <property type="evidence" value="ECO:0007669"/>
    <property type="project" value="UniProtKB-SubCell"/>
</dbReference>
<dbReference type="Pfam" id="PF07690">
    <property type="entry name" value="MFS_1"/>
    <property type="match status" value="1"/>
</dbReference>